<dbReference type="AlphaFoldDB" id="A0A5B8XH27"/>
<organism evidence="2 3">
    <name type="scientific">Candidatus Deianiraea vastatrix</name>
    <dbReference type="NCBI Taxonomy" id="2163644"/>
    <lineage>
        <taxon>Bacteria</taxon>
        <taxon>Pseudomonadati</taxon>
        <taxon>Pseudomonadota</taxon>
        <taxon>Alphaproteobacteria</taxon>
        <taxon>Rickettsiales</taxon>
        <taxon>Candidatus Deianiraeaceae</taxon>
        <taxon>Candidatus Deianiraea</taxon>
    </lineage>
</organism>
<evidence type="ECO:0000313" key="3">
    <source>
        <dbReference type="Proteomes" id="UP000321934"/>
    </source>
</evidence>
<accession>A0A5B8XH27</accession>
<keyword evidence="2" id="KW-0808">Transferase</keyword>
<dbReference type="CDD" id="cd04301">
    <property type="entry name" value="NAT_SF"/>
    <property type="match status" value="1"/>
</dbReference>
<dbReference type="RefSeq" id="WP_146820457.1">
    <property type="nucleotide sequence ID" value="NZ_CP029077.1"/>
</dbReference>
<reference evidence="2 3" key="1">
    <citation type="journal article" date="2019" name="ISME J.">
        <title>Deianiraea, an extracellular bacterium associated with the ciliate Paramecium, suggests an alternative scenario for the evolution of Rickettsiales.</title>
        <authorList>
            <person name="Castelli M."/>
            <person name="Sabaneyeva E."/>
            <person name="Lanzoni O."/>
            <person name="Lebedeva N."/>
            <person name="Floriano A.M."/>
            <person name="Gaiarsa S."/>
            <person name="Benken K."/>
            <person name="Modeo L."/>
            <person name="Bandi C."/>
            <person name="Potekhin A."/>
            <person name="Sassera D."/>
            <person name="Petroni G."/>
        </authorList>
    </citation>
    <scope>NUCLEOTIDE SEQUENCE [LARGE SCALE GENOMIC DNA]</scope>
    <source>
        <strain evidence="2">CyL4-1</strain>
    </source>
</reference>
<dbReference type="Gene3D" id="3.40.630.30">
    <property type="match status" value="1"/>
</dbReference>
<dbReference type="InterPro" id="IPR016181">
    <property type="entry name" value="Acyl_CoA_acyltransferase"/>
</dbReference>
<dbReference type="EMBL" id="CP029077">
    <property type="protein sequence ID" value="QED23167.1"/>
    <property type="molecule type" value="Genomic_DNA"/>
</dbReference>
<dbReference type="Proteomes" id="UP000321934">
    <property type="component" value="Chromosome"/>
</dbReference>
<dbReference type="Pfam" id="PF12746">
    <property type="entry name" value="GNAT_acetyltran"/>
    <property type="match status" value="1"/>
</dbReference>
<proteinExistence type="predicted"/>
<keyword evidence="3" id="KW-1185">Reference proteome</keyword>
<sequence>MIKKFENDLLKLPNATLLGSDDVEYIKLSNGLLAKCHISPYMFLAGNINDNEINHHFDDKKEIKLFCHEINFETFFKLGWKLSPRVELSYKGGEINHIASDEINIALLDENNFQNCTWYDFMLTIYKDKSSFLKRNFGFIALIGGEIAGECYTCATSNEKAEIAIITSEKFRNKGIASILTKCLINECLKRNLIPIWTCATENIPSFKTALRNNFCIDKYYLHPHNKVKI</sequence>
<gene>
    <name evidence="2" type="ORF">Deia_00363</name>
</gene>
<dbReference type="GO" id="GO:0016747">
    <property type="term" value="F:acyltransferase activity, transferring groups other than amino-acyl groups"/>
    <property type="evidence" value="ECO:0007669"/>
    <property type="project" value="InterPro"/>
</dbReference>
<evidence type="ECO:0000313" key="2">
    <source>
        <dbReference type="EMBL" id="QED23167.1"/>
    </source>
</evidence>
<evidence type="ECO:0000259" key="1">
    <source>
        <dbReference type="PROSITE" id="PS51186"/>
    </source>
</evidence>
<protein>
    <submittedName>
        <fullName evidence="2">GNAT acetyltransferase</fullName>
    </submittedName>
</protein>
<name>A0A5B8XH27_9RICK</name>
<dbReference type="PROSITE" id="PS51186">
    <property type="entry name" value="GNAT"/>
    <property type="match status" value="1"/>
</dbReference>
<dbReference type="OrthoDB" id="7054616at2"/>
<dbReference type="InterPro" id="IPR000182">
    <property type="entry name" value="GNAT_dom"/>
</dbReference>
<dbReference type="InterPro" id="IPR027365">
    <property type="entry name" value="GNAT_acetyltra_YdfB-like"/>
</dbReference>
<feature type="domain" description="N-acetyltransferase" evidence="1">
    <location>
        <begin position="93"/>
        <end position="230"/>
    </location>
</feature>
<dbReference type="SUPFAM" id="SSF55729">
    <property type="entry name" value="Acyl-CoA N-acyltransferases (Nat)"/>
    <property type="match status" value="1"/>
</dbReference>